<dbReference type="InterPro" id="IPR001138">
    <property type="entry name" value="Zn2Cys6_DnaBD"/>
</dbReference>
<dbReference type="GO" id="GO:0003677">
    <property type="term" value="F:DNA binding"/>
    <property type="evidence" value="ECO:0007669"/>
    <property type="project" value="InterPro"/>
</dbReference>
<dbReference type="Pfam" id="PF04082">
    <property type="entry name" value="Fungal_trans"/>
    <property type="match status" value="1"/>
</dbReference>
<dbReference type="InterPro" id="IPR036864">
    <property type="entry name" value="Zn2-C6_fun-type_DNA-bd_sf"/>
</dbReference>
<dbReference type="Proteomes" id="UP000646827">
    <property type="component" value="Unassembled WGS sequence"/>
</dbReference>
<gene>
    <name evidence="5" type="ORF">INT45_010476</name>
</gene>
<reference evidence="5 6" key="1">
    <citation type="submission" date="2020-12" db="EMBL/GenBank/DDBJ databases">
        <title>Metabolic potential, ecology and presence of endohyphal bacteria is reflected in genomic diversity of Mucoromycotina.</title>
        <authorList>
            <person name="Muszewska A."/>
            <person name="Okrasinska A."/>
            <person name="Steczkiewicz K."/>
            <person name="Drgas O."/>
            <person name="Orlowska M."/>
            <person name="Perlinska-Lenart U."/>
            <person name="Aleksandrzak-Piekarczyk T."/>
            <person name="Szatraj K."/>
            <person name="Zielenkiewicz U."/>
            <person name="Pilsyk S."/>
            <person name="Malc E."/>
            <person name="Mieczkowski P."/>
            <person name="Kruszewska J.S."/>
            <person name="Biernat P."/>
            <person name="Pawlowska J."/>
        </authorList>
    </citation>
    <scope>NUCLEOTIDE SEQUENCE [LARGE SCALE GENOMIC DNA]</scope>
    <source>
        <strain evidence="5 6">CBS 142.35</strain>
    </source>
</reference>
<feature type="region of interest" description="Disordered" evidence="3">
    <location>
        <begin position="135"/>
        <end position="176"/>
    </location>
</feature>
<name>A0A8H7S571_9FUNG</name>
<dbReference type="Pfam" id="PF00172">
    <property type="entry name" value="Zn_clus"/>
    <property type="match status" value="1"/>
</dbReference>
<dbReference type="InterPro" id="IPR007219">
    <property type="entry name" value="XnlR_reg_dom"/>
</dbReference>
<organism evidence="5 6">
    <name type="scientific">Circinella minor</name>
    <dbReference type="NCBI Taxonomy" id="1195481"/>
    <lineage>
        <taxon>Eukaryota</taxon>
        <taxon>Fungi</taxon>
        <taxon>Fungi incertae sedis</taxon>
        <taxon>Mucoromycota</taxon>
        <taxon>Mucoromycotina</taxon>
        <taxon>Mucoromycetes</taxon>
        <taxon>Mucorales</taxon>
        <taxon>Lichtheimiaceae</taxon>
        <taxon>Circinella</taxon>
    </lineage>
</organism>
<accession>A0A8H7S571</accession>
<dbReference type="CDD" id="cd12148">
    <property type="entry name" value="fungal_TF_MHR"/>
    <property type="match status" value="1"/>
</dbReference>
<feature type="compositionally biased region" description="Basic and acidic residues" evidence="3">
    <location>
        <begin position="151"/>
        <end position="161"/>
    </location>
</feature>
<keyword evidence="2" id="KW-0539">Nucleus</keyword>
<comment type="caution">
    <text evidence="5">The sequence shown here is derived from an EMBL/GenBank/DDBJ whole genome shotgun (WGS) entry which is preliminary data.</text>
</comment>
<dbReference type="InterPro" id="IPR050987">
    <property type="entry name" value="AtrR-like"/>
</dbReference>
<dbReference type="EMBL" id="JAEPRB010000095">
    <property type="protein sequence ID" value="KAG2221952.1"/>
    <property type="molecule type" value="Genomic_DNA"/>
</dbReference>
<dbReference type="GO" id="GO:0000981">
    <property type="term" value="F:DNA-binding transcription factor activity, RNA polymerase II-specific"/>
    <property type="evidence" value="ECO:0007669"/>
    <property type="project" value="InterPro"/>
</dbReference>
<dbReference type="SUPFAM" id="SSF57701">
    <property type="entry name" value="Zn2/Cys6 DNA-binding domain"/>
    <property type="match status" value="1"/>
</dbReference>
<proteinExistence type="predicted"/>
<feature type="region of interest" description="Disordered" evidence="3">
    <location>
        <begin position="728"/>
        <end position="769"/>
    </location>
</feature>
<dbReference type="PROSITE" id="PS50048">
    <property type="entry name" value="ZN2_CY6_FUNGAL_2"/>
    <property type="match status" value="1"/>
</dbReference>
<dbReference type="SMART" id="SM00066">
    <property type="entry name" value="GAL4"/>
    <property type="match status" value="1"/>
</dbReference>
<dbReference type="OrthoDB" id="4456959at2759"/>
<feature type="region of interest" description="Disordered" evidence="3">
    <location>
        <begin position="270"/>
        <end position="290"/>
    </location>
</feature>
<dbReference type="GO" id="GO:0006351">
    <property type="term" value="P:DNA-templated transcription"/>
    <property type="evidence" value="ECO:0007669"/>
    <property type="project" value="InterPro"/>
</dbReference>
<feature type="compositionally biased region" description="Polar residues" evidence="3">
    <location>
        <begin position="735"/>
        <end position="764"/>
    </location>
</feature>
<protein>
    <recommendedName>
        <fullName evidence="4">Zn(2)-C6 fungal-type domain-containing protein</fullName>
    </recommendedName>
</protein>
<dbReference type="GO" id="GO:0008270">
    <property type="term" value="F:zinc ion binding"/>
    <property type="evidence" value="ECO:0007669"/>
    <property type="project" value="InterPro"/>
</dbReference>
<feature type="domain" description="Zn(2)-C6 fungal-type" evidence="4">
    <location>
        <begin position="65"/>
        <end position="96"/>
    </location>
</feature>
<evidence type="ECO:0000256" key="3">
    <source>
        <dbReference type="SAM" id="MobiDB-lite"/>
    </source>
</evidence>
<dbReference type="PANTHER" id="PTHR46910:SF1">
    <property type="entry name" value="MISCELLANEOUS ZN(II)2CYS6 TRANSCRIPTION FACTOR (EUROFUNG)-RELATED"/>
    <property type="match status" value="1"/>
</dbReference>
<dbReference type="Gene3D" id="4.10.240.10">
    <property type="entry name" value="Zn(2)-C6 fungal-type DNA-binding domain"/>
    <property type="match status" value="1"/>
</dbReference>
<evidence type="ECO:0000313" key="5">
    <source>
        <dbReference type="EMBL" id="KAG2221952.1"/>
    </source>
</evidence>
<evidence type="ECO:0000259" key="4">
    <source>
        <dbReference type="PROSITE" id="PS50048"/>
    </source>
</evidence>
<keyword evidence="6" id="KW-1185">Reference proteome</keyword>
<feature type="compositionally biased region" description="Low complexity" evidence="3">
    <location>
        <begin position="276"/>
        <end position="286"/>
    </location>
</feature>
<dbReference type="PROSITE" id="PS00463">
    <property type="entry name" value="ZN2_CY6_FUNGAL_1"/>
    <property type="match status" value="1"/>
</dbReference>
<evidence type="ECO:0000313" key="6">
    <source>
        <dbReference type="Proteomes" id="UP000646827"/>
    </source>
</evidence>
<dbReference type="CDD" id="cd00067">
    <property type="entry name" value="GAL4"/>
    <property type="match status" value="1"/>
</dbReference>
<dbReference type="AlphaFoldDB" id="A0A8H7S571"/>
<sequence>MGSHATSYRNKSTVVESSAGTRLSQHDPQPQQLQTRLTSILPSPYVHVNRIIDIPRQKRSKAKRSCDRCRKRRIRCNANTNQPCHGCKSIDVECHFRDNNNSNKGQSNQPTQGHIESFEDRVSRLENLIRGVQNKHSEDQQQQHQNDIPDDDHKEGEEHLGKGLAVGGTSTLNKHYHGDAEDSRVLTLRGVREVVPMNPTEEMMKHMNLLQINDFERTRYIGSSSGVHLLNQSIFDNNLIHRLVYDKPSTKSWVAQKINNDMTEHIIIKAEAREQPSSPSPSTSTPNGDGIRKVSHKKLMVLEDIPHLTDELVELLIHAYFTFIQPYLPILNKLSFLEQYYFQNPEPPDEYLLSVMCVVAIDFLYYQDDYVSGTNFHRETIDTIKHSLRDKAMKIMGIVYRRSRISTLQTLILMSAFVTLCDLGEEEDDSVHWLVTGTAIRMAQDLGLHRSSTHWNLPQREIEHRRRLWYALYIMDKWVAAELGRPIAIPEEGFDVELPSPYEIDSAYHPVTEKNEVKGPMLVYQAETCIREKRFEYGPFLSAISLTSILRQVLVLYVPKFQNHEERSIEDIVDSLDRQLHEWHNNIPSDIHFNIRHPSEPNGHGAILYILYHCIIILLHRPFVTDPVSASHSIHSIRSQNSCTTSALNIIDTVQIMMNAGTPCLPRSFLGFTVFQAAIIFILNAGSEDENVRRNGCRNLARCAAFYSSRGMRFRITRILTQLSKRYPDEDESNDISNSGGDMTISIKPNTLSNYRNDTSTSDNDSARDNKKQLYEVTIPMLSSTSAEALFASSLPREIALFNKLPNNRTLRPCFEDLKITIPPPGPLLPMSNNDIDNRKSSSILIRDTRTINTNIQQQHRSYHDQVQSILETGSTNTTNSKIYNNNNNNNNIGQQPIDNDVTMSSQQHTIPIDIIDGQTIVDPSSTSAGMPLDDIFRQQQMAIDSAMDLLPVHNLPQGIYWTQEEWDVFLQDLGYERPL</sequence>
<dbReference type="PANTHER" id="PTHR46910">
    <property type="entry name" value="TRANSCRIPTION FACTOR PDR1"/>
    <property type="match status" value="1"/>
</dbReference>
<evidence type="ECO:0000256" key="1">
    <source>
        <dbReference type="ARBA" id="ARBA00022723"/>
    </source>
</evidence>
<feature type="region of interest" description="Disordered" evidence="3">
    <location>
        <begin position="1"/>
        <end position="32"/>
    </location>
</feature>
<keyword evidence="1" id="KW-0479">Metal-binding</keyword>
<dbReference type="SMART" id="SM00906">
    <property type="entry name" value="Fungal_trans"/>
    <property type="match status" value="1"/>
</dbReference>
<evidence type="ECO:0000256" key="2">
    <source>
        <dbReference type="ARBA" id="ARBA00023242"/>
    </source>
</evidence>